<keyword evidence="1" id="KW-0812">Transmembrane</keyword>
<feature type="transmembrane region" description="Helical" evidence="1">
    <location>
        <begin position="168"/>
        <end position="190"/>
    </location>
</feature>
<keyword evidence="1" id="KW-1133">Transmembrane helix</keyword>
<evidence type="ECO:0000313" key="3">
    <source>
        <dbReference type="Proteomes" id="UP000176005"/>
    </source>
</evidence>
<accession>A0A1E7L5D7</accession>
<protein>
    <recommendedName>
        <fullName evidence="4">DUF3159 domain-containing protein</fullName>
    </recommendedName>
</protein>
<comment type="caution">
    <text evidence="2">The sequence shown here is derived from an EMBL/GenBank/DDBJ whole genome shotgun (WGS) entry which is preliminary data.</text>
</comment>
<proteinExistence type="predicted"/>
<feature type="transmembrane region" description="Helical" evidence="1">
    <location>
        <begin position="54"/>
        <end position="73"/>
    </location>
</feature>
<organism evidence="2 3">
    <name type="scientific">Streptomyces nanshensis</name>
    <dbReference type="NCBI Taxonomy" id="518642"/>
    <lineage>
        <taxon>Bacteria</taxon>
        <taxon>Bacillati</taxon>
        <taxon>Actinomycetota</taxon>
        <taxon>Actinomycetes</taxon>
        <taxon>Kitasatosporales</taxon>
        <taxon>Streptomycetaceae</taxon>
        <taxon>Streptomyces</taxon>
    </lineage>
</organism>
<keyword evidence="1" id="KW-0472">Membrane</keyword>
<feature type="transmembrane region" description="Helical" evidence="1">
    <location>
        <begin position="15"/>
        <end position="33"/>
    </location>
</feature>
<dbReference type="Proteomes" id="UP000176005">
    <property type="component" value="Unassembled WGS sequence"/>
</dbReference>
<feature type="transmembrane region" description="Helical" evidence="1">
    <location>
        <begin position="142"/>
        <end position="162"/>
    </location>
</feature>
<evidence type="ECO:0008006" key="4">
    <source>
        <dbReference type="Google" id="ProtNLM"/>
    </source>
</evidence>
<evidence type="ECO:0000313" key="2">
    <source>
        <dbReference type="EMBL" id="OEV11223.1"/>
    </source>
</evidence>
<dbReference type="PATRIC" id="fig|518642.10.peg.3027"/>
<name>A0A1E7L5D7_9ACTN</name>
<dbReference type="EMBL" id="LJGW01000238">
    <property type="protein sequence ID" value="OEV11223.1"/>
    <property type="molecule type" value="Genomic_DNA"/>
</dbReference>
<gene>
    <name evidence="2" type="ORF">AN218_13950</name>
</gene>
<keyword evidence="3" id="KW-1185">Reference proteome</keyword>
<evidence type="ECO:0000256" key="1">
    <source>
        <dbReference type="SAM" id="Phobius"/>
    </source>
</evidence>
<feature type="transmembrane region" description="Helical" evidence="1">
    <location>
        <begin position="85"/>
        <end position="104"/>
    </location>
</feature>
<reference evidence="2 3" key="1">
    <citation type="journal article" date="2016" name="Front. Microbiol.">
        <title>Comparative Genomics Analysis of Streptomyces Species Reveals Their Adaptation to the Marine Environment and Their Diversity at the Genomic Level.</title>
        <authorList>
            <person name="Tian X."/>
            <person name="Zhang Z."/>
            <person name="Yang T."/>
            <person name="Chen M."/>
            <person name="Li J."/>
            <person name="Chen F."/>
            <person name="Yang J."/>
            <person name="Li W."/>
            <person name="Zhang B."/>
            <person name="Zhang Z."/>
            <person name="Wu J."/>
            <person name="Zhang C."/>
            <person name="Long L."/>
            <person name="Xiao J."/>
        </authorList>
    </citation>
    <scope>NUCLEOTIDE SEQUENCE [LARGE SCALE GENOMIC DNA]</scope>
    <source>
        <strain evidence="2 3">SCSIO 10429</strain>
    </source>
</reference>
<sequence length="214" mass="22749">MFGLLLDVGVPITCYYVLSKGVGLSVMASLAWSSVMPAVRTSWSIFVRRSTNRFALAVLVVTLVGLVLSLWTGDARLMLAKDSGATAALSIVVLVSTLRGTPLMSAALRPWLVRGDAERGSAWGRLSASSDRFKTAERRYSVVWGLALLTECVLRVIGAYTLPVDFMVWFGTVILGVCVAVAVAVSGPLATKPMEKMITAEAGAPAAEAGARRR</sequence>
<dbReference type="AlphaFoldDB" id="A0A1E7L5D7"/>
<dbReference type="NCBIfam" id="NF041646">
    <property type="entry name" value="VC0807_fam"/>
    <property type="match status" value="1"/>
</dbReference>